<dbReference type="InterPro" id="IPR009057">
    <property type="entry name" value="Homeodomain-like_sf"/>
</dbReference>
<evidence type="ECO:0000313" key="5">
    <source>
        <dbReference type="EMBL" id="ETX16067.1"/>
    </source>
</evidence>
<dbReference type="PANTHER" id="PTHR30055:SF196">
    <property type="entry name" value="HTH-TYPE TRANSCRIPTIONAL REGULATOR RUTR"/>
    <property type="match status" value="1"/>
</dbReference>
<dbReference type="eggNOG" id="COG1309">
    <property type="taxonomic scope" value="Bacteria"/>
</dbReference>
<dbReference type="PRINTS" id="PR00455">
    <property type="entry name" value="HTHTETR"/>
</dbReference>
<dbReference type="PROSITE" id="PS50977">
    <property type="entry name" value="HTH_TETR_2"/>
    <property type="match status" value="1"/>
</dbReference>
<feature type="region of interest" description="Disordered" evidence="3">
    <location>
        <begin position="1"/>
        <end position="22"/>
    </location>
</feature>
<dbReference type="InterPro" id="IPR001647">
    <property type="entry name" value="HTH_TetR"/>
</dbReference>
<evidence type="ECO:0000256" key="3">
    <source>
        <dbReference type="SAM" id="MobiDB-lite"/>
    </source>
</evidence>
<dbReference type="Pfam" id="PF08362">
    <property type="entry name" value="TetR_C_3"/>
    <property type="match status" value="1"/>
</dbReference>
<dbReference type="Gene3D" id="1.10.10.60">
    <property type="entry name" value="Homeodomain-like"/>
    <property type="match status" value="1"/>
</dbReference>
<dbReference type="OrthoDB" id="2356263at2"/>
<accession>X7EJH7</accession>
<organism evidence="5 6">
    <name type="scientific">Roseivivax halodurans JCM 10272</name>
    <dbReference type="NCBI Taxonomy" id="1449350"/>
    <lineage>
        <taxon>Bacteria</taxon>
        <taxon>Pseudomonadati</taxon>
        <taxon>Pseudomonadota</taxon>
        <taxon>Alphaproteobacteria</taxon>
        <taxon>Rhodobacterales</taxon>
        <taxon>Roseobacteraceae</taxon>
        <taxon>Roseivivax</taxon>
    </lineage>
</organism>
<dbReference type="GO" id="GO:0045892">
    <property type="term" value="P:negative regulation of DNA-templated transcription"/>
    <property type="evidence" value="ECO:0007669"/>
    <property type="project" value="InterPro"/>
</dbReference>
<feature type="domain" description="HTH tetR-type" evidence="4">
    <location>
        <begin position="23"/>
        <end position="83"/>
    </location>
</feature>
<dbReference type="EMBL" id="JALZ01000002">
    <property type="protein sequence ID" value="ETX16067.1"/>
    <property type="molecule type" value="Genomic_DNA"/>
</dbReference>
<proteinExistence type="predicted"/>
<comment type="caution">
    <text evidence="5">The sequence shown here is derived from an EMBL/GenBank/DDBJ whole genome shotgun (WGS) entry which is preliminary data.</text>
</comment>
<dbReference type="Pfam" id="PF00440">
    <property type="entry name" value="TetR_N"/>
    <property type="match status" value="1"/>
</dbReference>
<evidence type="ECO:0000313" key="6">
    <source>
        <dbReference type="Proteomes" id="UP000022447"/>
    </source>
</evidence>
<sequence length="220" mass="24489">MAEDGTPITDAPQSGKRRSRIQTRNRKRILDAALEVFSSEGFRGSTLDQIADQAGMSKPNVLYYFESKEAIHTDLLSALMTEWLAPLEALEDDGDALEAMMGYILRKLEMSYDMPRESRLFANEILRGAPRMGNQLEGGLKPLFDEKCALIKRWSAAGRIAPVDPEHLIFSVWAVTQHYADFEAQLAVLAPETEDTRARAFAHVDHLFRTLLAPGGSPAP</sequence>
<dbReference type="Proteomes" id="UP000022447">
    <property type="component" value="Unassembled WGS sequence"/>
</dbReference>
<keyword evidence="1 2" id="KW-0238">DNA-binding</keyword>
<keyword evidence="6" id="KW-1185">Reference proteome</keyword>
<dbReference type="GO" id="GO:0003700">
    <property type="term" value="F:DNA-binding transcription factor activity"/>
    <property type="evidence" value="ECO:0007669"/>
    <property type="project" value="TreeGrafter"/>
</dbReference>
<dbReference type="InterPro" id="IPR013573">
    <property type="entry name" value="Tscrpt_reg_YcdC_C"/>
</dbReference>
<dbReference type="GO" id="GO:0000976">
    <property type="term" value="F:transcription cis-regulatory region binding"/>
    <property type="evidence" value="ECO:0007669"/>
    <property type="project" value="TreeGrafter"/>
</dbReference>
<evidence type="ECO:0000259" key="4">
    <source>
        <dbReference type="PROSITE" id="PS50977"/>
    </source>
</evidence>
<dbReference type="PANTHER" id="PTHR30055">
    <property type="entry name" value="HTH-TYPE TRANSCRIPTIONAL REGULATOR RUTR"/>
    <property type="match status" value="1"/>
</dbReference>
<dbReference type="SUPFAM" id="SSF46689">
    <property type="entry name" value="Homeodomain-like"/>
    <property type="match status" value="1"/>
</dbReference>
<evidence type="ECO:0000256" key="2">
    <source>
        <dbReference type="PROSITE-ProRule" id="PRU00335"/>
    </source>
</evidence>
<dbReference type="AlphaFoldDB" id="X7EJH7"/>
<evidence type="ECO:0000256" key="1">
    <source>
        <dbReference type="ARBA" id="ARBA00023125"/>
    </source>
</evidence>
<gene>
    <name evidence="5" type="ORF">OCH239_07850</name>
</gene>
<reference evidence="5 6" key="1">
    <citation type="submission" date="2014-01" db="EMBL/GenBank/DDBJ databases">
        <title>Roseivivax halodurans JCM 10272 Genome Sequencing.</title>
        <authorList>
            <person name="Lai Q."/>
            <person name="Li G."/>
            <person name="Shao Z."/>
        </authorList>
    </citation>
    <scope>NUCLEOTIDE SEQUENCE [LARGE SCALE GENOMIC DNA]</scope>
    <source>
        <strain evidence="5 6">JCM 10272</strain>
    </source>
</reference>
<name>X7EJH7_9RHOB</name>
<dbReference type="PATRIC" id="fig|1449350.3.peg.611"/>
<protein>
    <submittedName>
        <fullName evidence="5">TetR family transcriptional regulator</fullName>
    </submittedName>
</protein>
<dbReference type="Gene3D" id="1.10.357.10">
    <property type="entry name" value="Tetracycline Repressor, domain 2"/>
    <property type="match status" value="1"/>
</dbReference>
<dbReference type="InterPro" id="IPR036271">
    <property type="entry name" value="Tet_transcr_reg_TetR-rel_C_sf"/>
</dbReference>
<dbReference type="STRING" id="1449350.OCH239_07850"/>
<dbReference type="SUPFAM" id="SSF48498">
    <property type="entry name" value="Tetracyclin repressor-like, C-terminal domain"/>
    <property type="match status" value="1"/>
</dbReference>
<dbReference type="RefSeq" id="WP_037258506.1">
    <property type="nucleotide sequence ID" value="NZ_JALZ01000002.1"/>
</dbReference>
<dbReference type="InterPro" id="IPR050109">
    <property type="entry name" value="HTH-type_TetR-like_transc_reg"/>
</dbReference>
<feature type="DNA-binding region" description="H-T-H motif" evidence="2">
    <location>
        <begin position="46"/>
        <end position="65"/>
    </location>
</feature>